<protein>
    <submittedName>
        <fullName evidence="2">Uncharacterized protein</fullName>
    </submittedName>
</protein>
<reference evidence="3" key="1">
    <citation type="journal article" date="2008" name="Nat. Genet.">
        <title>The Pristionchus pacificus genome provides a unique perspective on nematode lifestyle and parasitism.</title>
        <authorList>
            <person name="Dieterich C."/>
            <person name="Clifton S.W."/>
            <person name="Schuster L.N."/>
            <person name="Chinwalla A."/>
            <person name="Delehaunty K."/>
            <person name="Dinkelacker I."/>
            <person name="Fulton L."/>
            <person name="Fulton R."/>
            <person name="Godfrey J."/>
            <person name="Minx P."/>
            <person name="Mitreva M."/>
            <person name="Roeseler W."/>
            <person name="Tian H."/>
            <person name="Witte H."/>
            <person name="Yang S.P."/>
            <person name="Wilson R.K."/>
            <person name="Sommer R.J."/>
        </authorList>
    </citation>
    <scope>NUCLEOTIDE SEQUENCE [LARGE SCALE GENOMIC DNA]</scope>
    <source>
        <strain evidence="3">PS312</strain>
    </source>
</reference>
<dbReference type="Proteomes" id="UP000005239">
    <property type="component" value="Unassembled WGS sequence"/>
</dbReference>
<dbReference type="AlphaFoldDB" id="A0A2A6B4T8"/>
<sequence length="122" mass="13960">MWRTHCMSWRNMSDWSTACCCKEDGIESVIDRAAACELPWRMCSVETRDAPTATREKTPNSSTYTVLDRPSACYRSPNEETHQPPVDYRLLVVVADHLKAARLADHVQKCRHDEPLRAAQLL</sequence>
<gene>
    <name evidence="2" type="primary">WBGene00283192</name>
</gene>
<feature type="region of interest" description="Disordered" evidence="1">
    <location>
        <begin position="49"/>
        <end position="68"/>
    </location>
</feature>
<accession>A0A8R1V2V8</accession>
<organism evidence="2 3">
    <name type="scientific">Pristionchus pacificus</name>
    <name type="common">Parasitic nematode worm</name>
    <dbReference type="NCBI Taxonomy" id="54126"/>
    <lineage>
        <taxon>Eukaryota</taxon>
        <taxon>Metazoa</taxon>
        <taxon>Ecdysozoa</taxon>
        <taxon>Nematoda</taxon>
        <taxon>Chromadorea</taxon>
        <taxon>Rhabditida</taxon>
        <taxon>Rhabditina</taxon>
        <taxon>Diplogasteromorpha</taxon>
        <taxon>Diplogasteroidea</taxon>
        <taxon>Neodiplogasteridae</taxon>
        <taxon>Pristionchus</taxon>
    </lineage>
</organism>
<accession>A0A2A6B4T8</accession>
<dbReference type="EnsemblMetazoa" id="PPA44823.1">
    <property type="protein sequence ID" value="PPA44823.1"/>
    <property type="gene ID" value="WBGene00283192"/>
</dbReference>
<proteinExistence type="predicted"/>
<evidence type="ECO:0000313" key="2">
    <source>
        <dbReference type="EnsemblMetazoa" id="PPA44823.1"/>
    </source>
</evidence>
<reference evidence="2" key="2">
    <citation type="submission" date="2022-06" db="UniProtKB">
        <authorList>
            <consortium name="EnsemblMetazoa"/>
        </authorList>
    </citation>
    <scope>IDENTIFICATION</scope>
    <source>
        <strain evidence="2">PS312</strain>
    </source>
</reference>
<feature type="compositionally biased region" description="Basic and acidic residues" evidence="1">
    <location>
        <begin position="49"/>
        <end position="58"/>
    </location>
</feature>
<keyword evidence="3" id="KW-1185">Reference proteome</keyword>
<evidence type="ECO:0000256" key="1">
    <source>
        <dbReference type="SAM" id="MobiDB-lite"/>
    </source>
</evidence>
<name>A0A2A6B4T8_PRIPA</name>
<evidence type="ECO:0000313" key="3">
    <source>
        <dbReference type="Proteomes" id="UP000005239"/>
    </source>
</evidence>